<protein>
    <submittedName>
        <fullName evidence="1">Uncharacterized protein</fullName>
    </submittedName>
</protein>
<proteinExistence type="predicted"/>
<dbReference type="AlphaFoldDB" id="A0A829PDR5"/>
<name>A0A829PDR5_9MYCO</name>
<reference evidence="1 2" key="1">
    <citation type="submission" date="2014-01" db="EMBL/GenBank/DDBJ databases">
        <authorList>
            <person name="Zelazny A."/>
            <person name="Olivier K."/>
            <person name="Sampaio E.P."/>
            <person name="Holland S.M."/>
            <person name="Tallon L.J."/>
            <person name="Sadzewicz L.K."/>
            <person name="Sengamalay N."/>
            <person name="Fraser C.M."/>
            <person name="Hine E."/>
            <person name="Shefchek K.A."/>
            <person name="Das S.P."/>
            <person name="Shallom S.J."/>
            <person name="Agrawal S."/>
            <person name="Tettelin H."/>
        </authorList>
    </citation>
    <scope>NUCLEOTIDE SEQUENCE [LARGE SCALE GENOMIC DNA]</scope>
    <source>
        <strain evidence="1 2">MAB_030201_1075</strain>
    </source>
</reference>
<evidence type="ECO:0000313" key="1">
    <source>
        <dbReference type="EMBL" id="ETZ86839.1"/>
    </source>
</evidence>
<gene>
    <name evidence="1" type="ORF">L829_0377</name>
</gene>
<comment type="caution">
    <text evidence="1">The sequence shown here is derived from an EMBL/GenBank/DDBJ whole genome shotgun (WGS) entry which is preliminary data.</text>
</comment>
<evidence type="ECO:0000313" key="2">
    <source>
        <dbReference type="Proteomes" id="UP000019854"/>
    </source>
</evidence>
<organism evidence="1 2">
    <name type="scientific">Mycobacteroides abscessus MAB_030201_1075</name>
    <dbReference type="NCBI Taxonomy" id="1335410"/>
    <lineage>
        <taxon>Bacteria</taxon>
        <taxon>Bacillati</taxon>
        <taxon>Actinomycetota</taxon>
        <taxon>Actinomycetes</taxon>
        <taxon>Mycobacteriales</taxon>
        <taxon>Mycobacteriaceae</taxon>
        <taxon>Mycobacteroides</taxon>
        <taxon>Mycobacteroides abscessus</taxon>
    </lineage>
</organism>
<accession>A0A829PDR5</accession>
<dbReference type="Proteomes" id="UP000019854">
    <property type="component" value="Unassembled WGS sequence"/>
</dbReference>
<sequence length="48" mass="5348">MHLLGFEFILNARRQYSSTTGDVDNTLRLMLAQLGKHLVLSGAVHPLL</sequence>
<dbReference type="EMBL" id="JAOX01000001">
    <property type="protein sequence ID" value="ETZ86839.1"/>
    <property type="molecule type" value="Genomic_DNA"/>
</dbReference>